<feature type="domain" description="GGDEF" evidence="3">
    <location>
        <begin position="427"/>
        <end position="583"/>
    </location>
</feature>
<gene>
    <name evidence="5" type="ORF">A2557_10080</name>
</gene>
<dbReference type="Gene3D" id="3.30.70.270">
    <property type="match status" value="1"/>
</dbReference>
<dbReference type="InterPro" id="IPR035919">
    <property type="entry name" value="EAL_sf"/>
</dbReference>
<dbReference type="AlphaFoldDB" id="A0A1F6GMD1"/>
<keyword evidence="1" id="KW-0129">CBS domain</keyword>
<sequence>MPQAWVNRLKSLSFAYQPIVHIHSGDLLGVEALLLEVEQVGYGGPQEFFEVLREERCCAQAELFLLEKALSGFARLPNVQNYKLFFNLDPQNLGELKTLGENLVPVLSNLGLTREQVCFELSERHLGMGYLQAGAWLDRLQSQGFDLLLDHFGTGLAGLKLLYHSHPQFLKIDRSFLFGVLDNPKKKLFLTKMVNLAHLMETKVILQGVETEAEYFACREMGVDFVQGLLIGRPTDRIDSLQPKSLSILELWGKDRRKAKGDSKWLLAQLETIPPVTAHSSMIYVLDQFRKFRDHSSFPVVNDQGEPLGLICEEDLKQYVYSPFGRELMQNRSAGLTLANFLQPCPQADLNTPVEEVLEIYAQSDSAKGILITEQGNYLGFLSSNRLLKLLYERNLANARDQNPLTGLPGNHRISRFVQAACAGATKHLVLVYFDFDHFKPFNDKQGFRAGDRAILLFSELIQKQLGPTTALLGHIGGDDFFAAFSNTDFLTAQAQVSSVCQSFKRDVESFYSPEDRERGYIEAVSREGDLRRFPLLGVSAAVLEVKEGTTGLTLERISAGTAALKKGAKASPTGLLAAGLWR</sequence>
<reference evidence="5 6" key="1">
    <citation type="journal article" date="2016" name="Nat. Commun.">
        <title>Thousands of microbial genomes shed light on interconnected biogeochemical processes in an aquifer system.</title>
        <authorList>
            <person name="Anantharaman K."/>
            <person name="Brown C.T."/>
            <person name="Hug L.A."/>
            <person name="Sharon I."/>
            <person name="Castelle C.J."/>
            <person name="Probst A.J."/>
            <person name="Thomas B.C."/>
            <person name="Singh A."/>
            <person name="Wilkins M.J."/>
            <person name="Karaoz U."/>
            <person name="Brodie E.L."/>
            <person name="Williams K.H."/>
            <person name="Hubbard S.S."/>
            <person name="Banfield J.F."/>
        </authorList>
    </citation>
    <scope>NUCLEOTIDE SEQUENCE [LARGE SCALE GENOMIC DNA]</scope>
</reference>
<organism evidence="5 6">
    <name type="scientific">Candidatus Lambdaproteobacteria bacterium RIFOXYD2_FULL_56_26</name>
    <dbReference type="NCBI Taxonomy" id="1817773"/>
    <lineage>
        <taxon>Bacteria</taxon>
        <taxon>Pseudomonadati</taxon>
        <taxon>Pseudomonadota</taxon>
        <taxon>Candidatus Lambdaproteobacteria</taxon>
    </lineage>
</organism>
<evidence type="ECO:0000259" key="4">
    <source>
        <dbReference type="PROSITE" id="PS51371"/>
    </source>
</evidence>
<evidence type="ECO:0000313" key="6">
    <source>
        <dbReference type="Proteomes" id="UP000177583"/>
    </source>
</evidence>
<comment type="caution">
    <text evidence="5">The sequence shown here is derived from an EMBL/GenBank/DDBJ whole genome shotgun (WGS) entry which is preliminary data.</text>
</comment>
<dbReference type="Pfam" id="PF00990">
    <property type="entry name" value="GGDEF"/>
    <property type="match status" value="1"/>
</dbReference>
<dbReference type="SUPFAM" id="SSF54631">
    <property type="entry name" value="CBS-domain pair"/>
    <property type="match status" value="1"/>
</dbReference>
<dbReference type="InterPro" id="IPR000160">
    <property type="entry name" value="GGDEF_dom"/>
</dbReference>
<dbReference type="SUPFAM" id="SSF141868">
    <property type="entry name" value="EAL domain-like"/>
    <property type="match status" value="1"/>
</dbReference>
<dbReference type="GO" id="GO:0071111">
    <property type="term" value="F:cyclic-guanylate-specific phosphodiesterase activity"/>
    <property type="evidence" value="ECO:0007669"/>
    <property type="project" value="InterPro"/>
</dbReference>
<dbReference type="PANTHER" id="PTHR33121">
    <property type="entry name" value="CYCLIC DI-GMP PHOSPHODIESTERASE PDEF"/>
    <property type="match status" value="1"/>
</dbReference>
<dbReference type="InterPro" id="IPR046342">
    <property type="entry name" value="CBS_dom_sf"/>
</dbReference>
<evidence type="ECO:0008006" key="7">
    <source>
        <dbReference type="Google" id="ProtNLM"/>
    </source>
</evidence>
<dbReference type="Gene3D" id="3.10.580.10">
    <property type="entry name" value="CBS-domain"/>
    <property type="match status" value="1"/>
</dbReference>
<dbReference type="SMART" id="SM00116">
    <property type="entry name" value="CBS"/>
    <property type="match status" value="2"/>
</dbReference>
<dbReference type="NCBIfam" id="TIGR00254">
    <property type="entry name" value="GGDEF"/>
    <property type="match status" value="1"/>
</dbReference>
<dbReference type="Proteomes" id="UP000177583">
    <property type="component" value="Unassembled WGS sequence"/>
</dbReference>
<dbReference type="InterPro" id="IPR001633">
    <property type="entry name" value="EAL_dom"/>
</dbReference>
<dbReference type="PROSITE" id="PS50883">
    <property type="entry name" value="EAL"/>
    <property type="match status" value="1"/>
</dbReference>
<accession>A0A1F6GMD1</accession>
<name>A0A1F6GMD1_9PROT</name>
<dbReference type="InterPro" id="IPR050706">
    <property type="entry name" value="Cyclic-di-GMP_PDE-like"/>
</dbReference>
<dbReference type="CDD" id="cd01948">
    <property type="entry name" value="EAL"/>
    <property type="match status" value="1"/>
</dbReference>
<evidence type="ECO:0000313" key="5">
    <source>
        <dbReference type="EMBL" id="OGG99252.1"/>
    </source>
</evidence>
<dbReference type="SMART" id="SM00267">
    <property type="entry name" value="GGDEF"/>
    <property type="match status" value="1"/>
</dbReference>
<dbReference type="EMBL" id="MFNF01000060">
    <property type="protein sequence ID" value="OGG99252.1"/>
    <property type="molecule type" value="Genomic_DNA"/>
</dbReference>
<dbReference type="InterPro" id="IPR029787">
    <property type="entry name" value="Nucleotide_cyclase"/>
</dbReference>
<evidence type="ECO:0000256" key="1">
    <source>
        <dbReference type="PROSITE-ProRule" id="PRU00703"/>
    </source>
</evidence>
<dbReference type="Pfam" id="PF00563">
    <property type="entry name" value="EAL"/>
    <property type="match status" value="1"/>
</dbReference>
<feature type="domain" description="CBS" evidence="4">
    <location>
        <begin position="266"/>
        <end position="328"/>
    </location>
</feature>
<dbReference type="Pfam" id="PF00571">
    <property type="entry name" value="CBS"/>
    <property type="match status" value="1"/>
</dbReference>
<evidence type="ECO:0000259" key="2">
    <source>
        <dbReference type="PROSITE" id="PS50883"/>
    </source>
</evidence>
<dbReference type="SUPFAM" id="SSF55073">
    <property type="entry name" value="Nucleotide cyclase"/>
    <property type="match status" value="1"/>
</dbReference>
<dbReference type="InterPro" id="IPR000644">
    <property type="entry name" value="CBS_dom"/>
</dbReference>
<dbReference type="InterPro" id="IPR043128">
    <property type="entry name" value="Rev_trsase/Diguanyl_cyclase"/>
</dbReference>
<feature type="domain" description="EAL" evidence="2">
    <location>
        <begin position="1"/>
        <end position="248"/>
    </location>
</feature>
<evidence type="ECO:0000259" key="3">
    <source>
        <dbReference type="PROSITE" id="PS50887"/>
    </source>
</evidence>
<dbReference type="Gene3D" id="3.20.20.450">
    <property type="entry name" value="EAL domain"/>
    <property type="match status" value="1"/>
</dbReference>
<protein>
    <recommendedName>
        <fullName evidence="7">Diguanylate cyclase</fullName>
    </recommendedName>
</protein>
<dbReference type="PROSITE" id="PS50887">
    <property type="entry name" value="GGDEF"/>
    <property type="match status" value="1"/>
</dbReference>
<dbReference type="PROSITE" id="PS51371">
    <property type="entry name" value="CBS"/>
    <property type="match status" value="1"/>
</dbReference>
<dbReference type="CDD" id="cd01949">
    <property type="entry name" value="GGDEF"/>
    <property type="match status" value="1"/>
</dbReference>
<dbReference type="PANTHER" id="PTHR33121:SF76">
    <property type="entry name" value="SIGNALING PROTEIN"/>
    <property type="match status" value="1"/>
</dbReference>
<proteinExistence type="predicted"/>
<dbReference type="SMART" id="SM00052">
    <property type="entry name" value="EAL"/>
    <property type="match status" value="1"/>
</dbReference>